<dbReference type="PROSITE" id="PS50112">
    <property type="entry name" value="PAS"/>
    <property type="match status" value="1"/>
</dbReference>
<dbReference type="PROSITE" id="PS50113">
    <property type="entry name" value="PAC"/>
    <property type="match status" value="2"/>
</dbReference>
<dbReference type="InterPro" id="IPR013655">
    <property type="entry name" value="PAS_fold_3"/>
</dbReference>
<dbReference type="SMART" id="SM00091">
    <property type="entry name" value="PAS"/>
    <property type="match status" value="2"/>
</dbReference>
<dbReference type="SMART" id="SM00283">
    <property type="entry name" value="MA"/>
    <property type="match status" value="1"/>
</dbReference>
<dbReference type="PANTHER" id="PTHR24422:SF10">
    <property type="entry name" value="CHEMOTAXIS PROTEIN METHYLTRANSFERASE 2"/>
    <property type="match status" value="1"/>
</dbReference>
<dbReference type="InterPro" id="IPR000014">
    <property type="entry name" value="PAS"/>
</dbReference>
<dbReference type="NCBIfam" id="TIGR00229">
    <property type="entry name" value="sensory_box"/>
    <property type="match status" value="2"/>
</dbReference>
<feature type="domain" description="Methyl-accepting transducer" evidence="2">
    <location>
        <begin position="251"/>
        <end position="446"/>
    </location>
</feature>
<dbReference type="GeneID" id="89686996"/>
<dbReference type="CDD" id="cd00130">
    <property type="entry name" value="PAS"/>
    <property type="match status" value="2"/>
</dbReference>
<dbReference type="InterPro" id="IPR004090">
    <property type="entry name" value="Chemotax_Me-accpt_rcpt"/>
</dbReference>
<dbReference type="Gene3D" id="3.30.450.20">
    <property type="entry name" value="PAS domain"/>
    <property type="match status" value="2"/>
</dbReference>
<keyword evidence="1" id="KW-0807">Transducer</keyword>
<proteinExistence type="predicted"/>
<evidence type="ECO:0000259" key="4">
    <source>
        <dbReference type="PROSITE" id="PS50113"/>
    </source>
</evidence>
<evidence type="ECO:0000313" key="5">
    <source>
        <dbReference type="EMBL" id="MBW8286829.1"/>
    </source>
</evidence>
<dbReference type="CDD" id="cd11386">
    <property type="entry name" value="MCP_signal"/>
    <property type="match status" value="1"/>
</dbReference>
<dbReference type="Gene3D" id="1.10.287.950">
    <property type="entry name" value="Methyl-accepting chemotaxis protein"/>
    <property type="match status" value="1"/>
</dbReference>
<dbReference type="RefSeq" id="WP_043575383.1">
    <property type="nucleotide sequence ID" value="NZ_CP142381.1"/>
</dbReference>
<name>A0ABS7F9R0_9NEIS</name>
<dbReference type="PANTHER" id="PTHR24422">
    <property type="entry name" value="CHEMOTAXIS PROTEIN METHYLTRANSFERASE"/>
    <property type="match status" value="1"/>
</dbReference>
<dbReference type="PROSITE" id="PS50111">
    <property type="entry name" value="CHEMOTAXIS_TRANSDUC_2"/>
    <property type="match status" value="1"/>
</dbReference>
<dbReference type="SUPFAM" id="SSF55785">
    <property type="entry name" value="PYP-like sensor domain (PAS domain)"/>
    <property type="match status" value="2"/>
</dbReference>
<dbReference type="Proteomes" id="UP000711178">
    <property type="component" value="Unassembled WGS sequence"/>
</dbReference>
<sequence>MFNQKLKSDLSHALSQLEGQKSVLDALDRSTAIIEFSPDGIILAANANFEQTMGYAAAEIIGKHHRMFCPPQLAASQEYQAFWQMLREGRFVKDQFRRIAKDGRTVWLEASYNPIRDHNNQVVKVVKFALDITHEVKIAHEASNTMKAVGRSMAVIEFTPDGVILAANANFLAATGYSADEIVDKHHRILCPADFVNSPAYEELWRTLKQGVFVTGRFERRHKSGRPVWLEASYNPIFDDDGAVCKVIKFATDISDQETARQEDLRLVQEAHRLSAASDSASNDGQQVIRDTIRAMNVIADSAGKSARLIEDLEQKTGRITTIVNTIHEIADQTNLLALNAAIEAARAGEQGRGFAVVADEVRKLAERTSASTKEVTEMIDDIKTGTGSATDSIHEMLVKAQLGEEHASVASTSIDEIRASTSQLADVVNHFSAVQANSTHPPRGG</sequence>
<dbReference type="SUPFAM" id="SSF58104">
    <property type="entry name" value="Methyl-accepting chemotaxis protein (MCP) signaling domain"/>
    <property type="match status" value="1"/>
</dbReference>
<dbReference type="InterPro" id="IPR035965">
    <property type="entry name" value="PAS-like_dom_sf"/>
</dbReference>
<reference evidence="5 6" key="1">
    <citation type="submission" date="2021-05" db="EMBL/GenBank/DDBJ databases">
        <title>Draft Whole Genome Sequencing Of Biosensor Chromobacterium violaceum Strain CV026 Reveals A Regulatory RNA In Chromobacterium violaceum Phenotype Regulatory Network.</title>
        <authorList>
            <person name="Hong K.W."/>
            <person name="Chan K.G."/>
            <person name="Chang C.-Y."/>
        </authorList>
    </citation>
    <scope>NUCLEOTIDE SEQUENCE [LARGE SCALE GENOMIC DNA]</scope>
    <source>
        <strain evidence="5 6">ATCC 31532</strain>
    </source>
</reference>
<feature type="domain" description="PAS" evidence="3">
    <location>
        <begin position="16"/>
        <end position="63"/>
    </location>
</feature>
<evidence type="ECO:0000259" key="3">
    <source>
        <dbReference type="PROSITE" id="PS50112"/>
    </source>
</evidence>
<evidence type="ECO:0000259" key="2">
    <source>
        <dbReference type="PROSITE" id="PS50111"/>
    </source>
</evidence>
<organism evidence="5 6">
    <name type="scientific">Chromobacterium subtsugae</name>
    <dbReference type="NCBI Taxonomy" id="251747"/>
    <lineage>
        <taxon>Bacteria</taxon>
        <taxon>Pseudomonadati</taxon>
        <taxon>Pseudomonadota</taxon>
        <taxon>Betaproteobacteria</taxon>
        <taxon>Neisseriales</taxon>
        <taxon>Chromobacteriaceae</taxon>
        <taxon>Chromobacterium</taxon>
    </lineage>
</organism>
<evidence type="ECO:0000313" key="6">
    <source>
        <dbReference type="Proteomes" id="UP000711178"/>
    </source>
</evidence>
<dbReference type="InterPro" id="IPR001610">
    <property type="entry name" value="PAC"/>
</dbReference>
<dbReference type="InterPro" id="IPR004089">
    <property type="entry name" value="MCPsignal_dom"/>
</dbReference>
<dbReference type="EMBL" id="JAHDTB010000002">
    <property type="protein sequence ID" value="MBW8286829.1"/>
    <property type="molecule type" value="Genomic_DNA"/>
</dbReference>
<feature type="domain" description="PAC" evidence="4">
    <location>
        <begin position="92"/>
        <end position="144"/>
    </location>
</feature>
<dbReference type="Pfam" id="PF08447">
    <property type="entry name" value="PAS_3"/>
    <property type="match status" value="2"/>
</dbReference>
<dbReference type="PRINTS" id="PR00260">
    <property type="entry name" value="CHEMTRNSDUCR"/>
</dbReference>
<evidence type="ECO:0000256" key="1">
    <source>
        <dbReference type="PROSITE-ProRule" id="PRU00284"/>
    </source>
</evidence>
<protein>
    <submittedName>
        <fullName evidence="5">PAS domain-containing protein</fullName>
    </submittedName>
</protein>
<dbReference type="InterPro" id="IPR050903">
    <property type="entry name" value="Bact_Chemotaxis_MeTrfase"/>
</dbReference>
<dbReference type="SMART" id="SM00086">
    <property type="entry name" value="PAC"/>
    <property type="match status" value="2"/>
</dbReference>
<keyword evidence="6" id="KW-1185">Reference proteome</keyword>
<accession>A0ABS7F9R0</accession>
<dbReference type="Pfam" id="PF00015">
    <property type="entry name" value="MCPsignal"/>
    <property type="match status" value="1"/>
</dbReference>
<gene>
    <name evidence="5" type="ORF">KIF53_04230</name>
</gene>
<feature type="domain" description="PAC" evidence="4">
    <location>
        <begin position="212"/>
        <end position="266"/>
    </location>
</feature>
<comment type="caution">
    <text evidence="5">The sequence shown here is derived from an EMBL/GenBank/DDBJ whole genome shotgun (WGS) entry which is preliminary data.</text>
</comment>
<dbReference type="InterPro" id="IPR000700">
    <property type="entry name" value="PAS-assoc_C"/>
</dbReference>